<keyword evidence="2" id="KW-0489">Methyltransferase</keyword>
<evidence type="ECO:0000313" key="2">
    <source>
        <dbReference type="EMBL" id="MBF9129528.1"/>
    </source>
</evidence>
<organism evidence="2 3">
    <name type="scientific">Plantactinospora alkalitolerans</name>
    <dbReference type="NCBI Taxonomy" id="2789879"/>
    <lineage>
        <taxon>Bacteria</taxon>
        <taxon>Bacillati</taxon>
        <taxon>Actinomycetota</taxon>
        <taxon>Actinomycetes</taxon>
        <taxon>Micromonosporales</taxon>
        <taxon>Micromonosporaceae</taxon>
        <taxon>Plantactinospora</taxon>
    </lineage>
</organism>
<dbReference type="GO" id="GO:0032259">
    <property type="term" value="P:methylation"/>
    <property type="evidence" value="ECO:0007669"/>
    <property type="project" value="UniProtKB-KW"/>
</dbReference>
<accession>A0ABS0GTL6</accession>
<dbReference type="InterPro" id="IPR041698">
    <property type="entry name" value="Methyltransf_25"/>
</dbReference>
<dbReference type="EMBL" id="JADPUN010000121">
    <property type="protein sequence ID" value="MBF9129528.1"/>
    <property type="molecule type" value="Genomic_DNA"/>
</dbReference>
<dbReference type="Gene3D" id="3.40.50.150">
    <property type="entry name" value="Vaccinia Virus protein VP39"/>
    <property type="match status" value="1"/>
</dbReference>
<proteinExistence type="predicted"/>
<dbReference type="InterPro" id="IPR050508">
    <property type="entry name" value="Methyltransf_Superfamily"/>
</dbReference>
<name>A0ABS0GTL6_9ACTN</name>
<dbReference type="InterPro" id="IPR029063">
    <property type="entry name" value="SAM-dependent_MTases_sf"/>
</dbReference>
<dbReference type="SUPFAM" id="SSF53335">
    <property type="entry name" value="S-adenosyl-L-methionine-dependent methyltransferases"/>
    <property type="match status" value="1"/>
</dbReference>
<dbReference type="Pfam" id="PF13649">
    <property type="entry name" value="Methyltransf_25"/>
    <property type="match status" value="1"/>
</dbReference>
<dbReference type="PANTHER" id="PTHR42912">
    <property type="entry name" value="METHYLTRANSFERASE"/>
    <property type="match status" value="1"/>
</dbReference>
<keyword evidence="3" id="KW-1185">Reference proteome</keyword>
<dbReference type="GO" id="GO:0008168">
    <property type="term" value="F:methyltransferase activity"/>
    <property type="evidence" value="ECO:0007669"/>
    <property type="project" value="UniProtKB-KW"/>
</dbReference>
<evidence type="ECO:0000259" key="1">
    <source>
        <dbReference type="Pfam" id="PF13649"/>
    </source>
</evidence>
<dbReference type="RefSeq" id="WP_196201159.1">
    <property type="nucleotide sequence ID" value="NZ_JADPUN010000121.1"/>
</dbReference>
<feature type="domain" description="Methyltransferase" evidence="1">
    <location>
        <begin position="47"/>
        <end position="140"/>
    </location>
</feature>
<reference evidence="2 3" key="1">
    <citation type="submission" date="2020-11" db="EMBL/GenBank/DDBJ databases">
        <title>A novel isolate from a Black sea contaminated sediment with potential to produce alkanes: Plantactinospora alkalitolerans sp. nov.</title>
        <authorList>
            <person name="Carro L."/>
            <person name="Veyisoglu A."/>
            <person name="Guven K."/>
            <person name="Schumann P."/>
            <person name="Klenk H.-P."/>
            <person name="Sahin N."/>
        </authorList>
    </citation>
    <scope>NUCLEOTIDE SEQUENCE [LARGE SCALE GENOMIC DNA]</scope>
    <source>
        <strain evidence="2 3">S1510</strain>
    </source>
</reference>
<sequence>MSGTTATASAEFWEKHYRDADPDWGIRPNAVLTDVVDGLSPAAGSALDLGCGHGGDALWLAAQGWRVTAVDVSATALRRVVSGAETAGVADRVVAARHDLSRSFPDGAYDLVSACYFHSPVDIDRTEVLRRAAQTVTPGGLLLVVDHASIAPWSWNAHGHTRFPTPQETLDGLRLDEGWHIERLVAAPRRATGPDGQTAMVTDNVIALRSVRD</sequence>
<protein>
    <submittedName>
        <fullName evidence="2">Class I SAM-dependent methyltransferase</fullName>
    </submittedName>
</protein>
<dbReference type="Proteomes" id="UP000638560">
    <property type="component" value="Unassembled WGS sequence"/>
</dbReference>
<gene>
    <name evidence="2" type="ORF">I0C86_11200</name>
</gene>
<keyword evidence="2" id="KW-0808">Transferase</keyword>
<comment type="caution">
    <text evidence="2">The sequence shown here is derived from an EMBL/GenBank/DDBJ whole genome shotgun (WGS) entry which is preliminary data.</text>
</comment>
<evidence type="ECO:0000313" key="3">
    <source>
        <dbReference type="Proteomes" id="UP000638560"/>
    </source>
</evidence>
<dbReference type="CDD" id="cd02440">
    <property type="entry name" value="AdoMet_MTases"/>
    <property type="match status" value="1"/>
</dbReference>